<dbReference type="SUPFAM" id="SSF141678">
    <property type="entry name" value="MAL13P1.257-like"/>
    <property type="match status" value="1"/>
</dbReference>
<feature type="compositionally biased region" description="Polar residues" evidence="1">
    <location>
        <begin position="92"/>
        <end position="110"/>
    </location>
</feature>
<dbReference type="Pfam" id="PF05907">
    <property type="entry name" value="CXXC_Zn-b_euk"/>
    <property type="match status" value="1"/>
</dbReference>
<evidence type="ECO:0000313" key="4">
    <source>
        <dbReference type="Proteomes" id="UP001472677"/>
    </source>
</evidence>
<dbReference type="Proteomes" id="UP001472677">
    <property type="component" value="Unassembled WGS sequence"/>
</dbReference>
<evidence type="ECO:0000256" key="2">
    <source>
        <dbReference type="SAM" id="SignalP"/>
    </source>
</evidence>
<name>A0ABR2FME4_9ROSI</name>
<organism evidence="3 4">
    <name type="scientific">Hibiscus sabdariffa</name>
    <name type="common">roselle</name>
    <dbReference type="NCBI Taxonomy" id="183260"/>
    <lineage>
        <taxon>Eukaryota</taxon>
        <taxon>Viridiplantae</taxon>
        <taxon>Streptophyta</taxon>
        <taxon>Embryophyta</taxon>
        <taxon>Tracheophyta</taxon>
        <taxon>Spermatophyta</taxon>
        <taxon>Magnoliopsida</taxon>
        <taxon>eudicotyledons</taxon>
        <taxon>Gunneridae</taxon>
        <taxon>Pentapetalae</taxon>
        <taxon>rosids</taxon>
        <taxon>malvids</taxon>
        <taxon>Malvales</taxon>
        <taxon>Malvaceae</taxon>
        <taxon>Malvoideae</taxon>
        <taxon>Hibiscus</taxon>
    </lineage>
</organism>
<dbReference type="PANTHER" id="PTHR34281:SF2">
    <property type="entry name" value="PROTEIN EARLY FLOWERING 3"/>
    <property type="match status" value="1"/>
</dbReference>
<feature type="compositionally biased region" description="Polar residues" evidence="1">
    <location>
        <begin position="317"/>
        <end position="329"/>
    </location>
</feature>
<evidence type="ECO:0000313" key="3">
    <source>
        <dbReference type="EMBL" id="KAK8581947.1"/>
    </source>
</evidence>
<feature type="compositionally biased region" description="Polar residues" evidence="1">
    <location>
        <begin position="684"/>
        <end position="696"/>
    </location>
</feature>
<reference evidence="3 4" key="1">
    <citation type="journal article" date="2024" name="G3 (Bethesda)">
        <title>Genome assembly of Hibiscus sabdariffa L. provides insights into metabolisms of medicinal natural products.</title>
        <authorList>
            <person name="Kim T."/>
        </authorList>
    </citation>
    <scope>NUCLEOTIDE SEQUENCE [LARGE SCALE GENOMIC DNA]</scope>
    <source>
        <strain evidence="3">TK-2024</strain>
        <tissue evidence="3">Old leaves</tissue>
    </source>
</reference>
<dbReference type="EMBL" id="JBBPBM010000006">
    <property type="protein sequence ID" value="KAK8581947.1"/>
    <property type="molecule type" value="Genomic_DNA"/>
</dbReference>
<feature type="region of interest" description="Disordered" evidence="1">
    <location>
        <begin position="185"/>
        <end position="229"/>
    </location>
</feature>
<dbReference type="PANTHER" id="PTHR34281">
    <property type="entry name" value="PROTEIN EARLY FLOWERING 3"/>
    <property type="match status" value="1"/>
</dbReference>
<feature type="chain" id="PRO_5045438361" evidence="2">
    <location>
        <begin position="24"/>
        <end position="938"/>
    </location>
</feature>
<accession>A0ABR2FME4</accession>
<gene>
    <name evidence="3" type="ORF">V6N12_072148</name>
</gene>
<feature type="signal peptide" evidence="2">
    <location>
        <begin position="1"/>
        <end position="23"/>
    </location>
</feature>
<feature type="region of interest" description="Disordered" evidence="1">
    <location>
        <begin position="665"/>
        <end position="706"/>
    </location>
</feature>
<feature type="region of interest" description="Disordered" evidence="1">
    <location>
        <begin position="317"/>
        <end position="363"/>
    </location>
</feature>
<evidence type="ECO:0000256" key="1">
    <source>
        <dbReference type="SAM" id="MobiDB-lite"/>
    </source>
</evidence>
<dbReference type="InterPro" id="IPR008584">
    <property type="entry name" value="CXXC_Zn-binding_euk"/>
</dbReference>
<comment type="caution">
    <text evidence="3">The sequence shown here is derived from an EMBL/GenBank/DDBJ whole genome shotgun (WGS) entry which is preliminary data.</text>
</comment>
<feature type="region of interest" description="Disordered" evidence="1">
    <location>
        <begin position="91"/>
        <end position="110"/>
    </location>
</feature>
<dbReference type="InterPro" id="IPR039319">
    <property type="entry name" value="ELF3-like"/>
</dbReference>
<feature type="region of interest" description="Disordered" evidence="1">
    <location>
        <begin position="42"/>
        <end position="68"/>
    </location>
</feature>
<keyword evidence="4" id="KW-1185">Reference proteome</keyword>
<protein>
    <submittedName>
        <fullName evidence="3">Uncharacterized protein</fullName>
    </submittedName>
</protein>
<proteinExistence type="predicted"/>
<feature type="compositionally biased region" description="Basic and acidic residues" evidence="1">
    <location>
        <begin position="218"/>
        <end position="229"/>
    </location>
</feature>
<keyword evidence="2" id="KW-0732">Signal</keyword>
<feature type="region of interest" description="Disordered" evidence="1">
    <location>
        <begin position="618"/>
        <end position="640"/>
    </location>
</feature>
<sequence>MGGFLQALFVYLLQLSFCIFVDSFSDELGSWKKKVMKRGKDDDKIMGPMFPRLHVNDTEKGGPRAPPRNKMALYEQLSIPSQRLNPGVLPLNPSNSSNWVPTGSSQGSSLERNMVFPSRVSPSTSTNLAEKFSARRLGGVSVNTPSHIEQRKEVRDEDNFTVPVFVESKTDQQHDRTKSGFDREKLTPLTTTSPGHRIKLQNVGDKDSSRSSSSGVNLRKDVRNQNEESLKVCSKRESLVKTAAALSTREKIDGDVEEANVSLDEDCGEHPAIIRSHEDDVCSLQEFRAGREPADNRCINAANLMRGIGEKILPRQRSMSYSEGNQSVPDATDYDSQFRGDQAFGSPQCTNGDKSDDASETSMVDSVSGMDICPDDVVGIIGQKCFWKARRAISNQQRVFALQVFELHRLIKVQRLIAGSPHILLEDATYMSKPSFEGSPAKKLPSEFIMKPLPHPKRKDYSEKPSHKMECSAENAVGRTSLSSVKNCSQPSNGGPFLGNPPPAPVNGDNKVNPWCFHQPGHQWLVPVMSPSEGLIYKPYPGPGFMGAACGGCGPFGQAPMAASFMTSPYGVPAPHQGIGILPGAPPVGHSYFPPYGMPFMSPAVSGSAVEQMNQFAGPGSHAHNSGHLSGGGTNSNMQQQSSCNLANNKDGAISHVMKFQASKDTELQGSTASGPAENVQRDGANTTAEGQNGLPSSIPERASPLRDTNQTTRVIKVVPHNPRSATESAARIFLSIQKERKQHHAHGPFSILSTGKSERESLGLTLLIKDQMVKFMLKIAADLENLTNLQPQGGCDDPSFSYLFKLKCENCGEISQRETCVSLGDTVPLPQGKATTNLIQKCKLCSRDGTVTMISGRGKPMTQEESEAGKYAPLMLFECRGYEPVDYVFGGGWKVESLEGTKFEGVDLSGGDFAEYDEKGECPVMISNLRSTFDVVK</sequence>